<dbReference type="Proteomes" id="UP001501803">
    <property type="component" value="Unassembled WGS sequence"/>
</dbReference>
<evidence type="ECO:0000313" key="9">
    <source>
        <dbReference type="EMBL" id="GAA3878514.1"/>
    </source>
</evidence>
<dbReference type="PANTHER" id="PTHR32196:SF21">
    <property type="entry name" value="ABC TRANSPORTER PERMEASE PROTEIN YPHD-RELATED"/>
    <property type="match status" value="1"/>
</dbReference>
<proteinExistence type="predicted"/>
<gene>
    <name evidence="9" type="ORF">GCM10022381_21140</name>
</gene>
<evidence type="ECO:0000256" key="1">
    <source>
        <dbReference type="ARBA" id="ARBA00004651"/>
    </source>
</evidence>
<sequence>MSTTKADITRALSFRNISALYILAIIVIVFSLWIPEKFLQPGVWRSLLDAEALTGIAALAALVPLIAGALNLAIGAQVGFCAILSAFLLSKLQLPIALQLPAVIVVGGLIGLITGLVITKLKVEPIIATLGMSSILLAGMAWVSGSQQILGLDPAYREIAAAQVAGITMPVWVLLVTAIGAWYVLERTPVGRRLYAVGFNPESARLAGIDVKRLQIASLVAGGALAALAGALLTSRLNAGDPTVGPSFLLPALTAVFLGATQFKGGRFNVAGTIVAMYVLAVGIKGLQLVGSPTWVNGLFYGAALILAVGLSQWDKTSKRAASVGRVIDGLKRKQKATAEAPLEESASTGQ</sequence>
<keyword evidence="10" id="KW-1185">Reference proteome</keyword>
<name>A0ABP7KIM8_9MICO</name>
<feature type="transmembrane region" description="Helical" evidence="8">
    <location>
        <begin position="294"/>
        <end position="311"/>
    </location>
</feature>
<dbReference type="PANTHER" id="PTHR32196">
    <property type="entry name" value="ABC TRANSPORTER PERMEASE PROTEIN YPHD-RELATED-RELATED"/>
    <property type="match status" value="1"/>
</dbReference>
<protein>
    <submittedName>
        <fullName evidence="9">ABC transporter permease</fullName>
    </submittedName>
</protein>
<evidence type="ECO:0000256" key="5">
    <source>
        <dbReference type="ARBA" id="ARBA00022692"/>
    </source>
</evidence>
<keyword evidence="6 8" id="KW-1133">Transmembrane helix</keyword>
<keyword evidence="5 8" id="KW-0812">Transmembrane</keyword>
<dbReference type="RefSeq" id="WP_345065992.1">
    <property type="nucleotide sequence ID" value="NZ_BAABCN010000004.1"/>
</dbReference>
<evidence type="ECO:0000256" key="4">
    <source>
        <dbReference type="ARBA" id="ARBA00022519"/>
    </source>
</evidence>
<keyword evidence="7 8" id="KW-0472">Membrane</keyword>
<dbReference type="CDD" id="cd06579">
    <property type="entry name" value="TM_PBP1_transp_AraH_like"/>
    <property type="match status" value="1"/>
</dbReference>
<organism evidence="9 10">
    <name type="scientific">Leifsonia kafniensis</name>
    <dbReference type="NCBI Taxonomy" id="475957"/>
    <lineage>
        <taxon>Bacteria</taxon>
        <taxon>Bacillati</taxon>
        <taxon>Actinomycetota</taxon>
        <taxon>Actinomycetes</taxon>
        <taxon>Micrococcales</taxon>
        <taxon>Microbacteriaceae</taxon>
        <taxon>Leifsonia</taxon>
    </lineage>
</organism>
<feature type="transmembrane region" description="Helical" evidence="8">
    <location>
        <begin position="96"/>
        <end position="119"/>
    </location>
</feature>
<keyword evidence="3" id="KW-1003">Cell membrane</keyword>
<evidence type="ECO:0000256" key="8">
    <source>
        <dbReference type="SAM" id="Phobius"/>
    </source>
</evidence>
<feature type="transmembrane region" description="Helical" evidence="8">
    <location>
        <begin position="46"/>
        <end position="65"/>
    </location>
</feature>
<dbReference type="Pfam" id="PF02653">
    <property type="entry name" value="BPD_transp_2"/>
    <property type="match status" value="1"/>
</dbReference>
<feature type="transmembrane region" description="Helical" evidence="8">
    <location>
        <begin position="12"/>
        <end position="34"/>
    </location>
</feature>
<evidence type="ECO:0000256" key="7">
    <source>
        <dbReference type="ARBA" id="ARBA00023136"/>
    </source>
</evidence>
<evidence type="ECO:0000256" key="2">
    <source>
        <dbReference type="ARBA" id="ARBA00022448"/>
    </source>
</evidence>
<feature type="transmembrane region" description="Helical" evidence="8">
    <location>
        <begin position="126"/>
        <end position="144"/>
    </location>
</feature>
<feature type="transmembrane region" description="Helical" evidence="8">
    <location>
        <begin position="72"/>
        <end position="90"/>
    </location>
</feature>
<feature type="transmembrane region" description="Helical" evidence="8">
    <location>
        <begin position="164"/>
        <end position="185"/>
    </location>
</feature>
<evidence type="ECO:0000313" key="10">
    <source>
        <dbReference type="Proteomes" id="UP001501803"/>
    </source>
</evidence>
<evidence type="ECO:0000256" key="6">
    <source>
        <dbReference type="ARBA" id="ARBA00022989"/>
    </source>
</evidence>
<comment type="subcellular location">
    <subcellularLocation>
        <location evidence="1">Cell membrane</location>
        <topology evidence="1">Multi-pass membrane protein</topology>
    </subcellularLocation>
</comment>
<dbReference type="InterPro" id="IPR001851">
    <property type="entry name" value="ABC_transp_permease"/>
</dbReference>
<evidence type="ECO:0000256" key="3">
    <source>
        <dbReference type="ARBA" id="ARBA00022475"/>
    </source>
</evidence>
<keyword evidence="2" id="KW-0813">Transport</keyword>
<feature type="transmembrane region" description="Helical" evidence="8">
    <location>
        <begin position="214"/>
        <end position="232"/>
    </location>
</feature>
<accession>A0ABP7KIM8</accession>
<dbReference type="EMBL" id="BAABCN010000004">
    <property type="protein sequence ID" value="GAA3878514.1"/>
    <property type="molecule type" value="Genomic_DNA"/>
</dbReference>
<comment type="caution">
    <text evidence="9">The sequence shown here is derived from an EMBL/GenBank/DDBJ whole genome shotgun (WGS) entry which is preliminary data.</text>
</comment>
<feature type="transmembrane region" description="Helical" evidence="8">
    <location>
        <begin position="244"/>
        <end position="261"/>
    </location>
</feature>
<keyword evidence="4" id="KW-0997">Cell inner membrane</keyword>
<reference evidence="10" key="1">
    <citation type="journal article" date="2019" name="Int. J. Syst. Evol. Microbiol.">
        <title>The Global Catalogue of Microorganisms (GCM) 10K type strain sequencing project: providing services to taxonomists for standard genome sequencing and annotation.</title>
        <authorList>
            <consortium name="The Broad Institute Genomics Platform"/>
            <consortium name="The Broad Institute Genome Sequencing Center for Infectious Disease"/>
            <person name="Wu L."/>
            <person name="Ma J."/>
        </authorList>
    </citation>
    <scope>NUCLEOTIDE SEQUENCE [LARGE SCALE GENOMIC DNA]</scope>
    <source>
        <strain evidence="10">JCM 17021</strain>
    </source>
</reference>
<feature type="transmembrane region" description="Helical" evidence="8">
    <location>
        <begin position="268"/>
        <end position="288"/>
    </location>
</feature>